<protein>
    <submittedName>
        <fullName evidence="2">Uncharacterized protein</fullName>
    </submittedName>
</protein>
<proteinExistence type="predicted"/>
<feature type="signal peptide" evidence="1">
    <location>
        <begin position="1"/>
        <end position="21"/>
    </location>
</feature>
<accession>A0A378UGJ3</accession>
<evidence type="ECO:0000313" key="3">
    <source>
        <dbReference type="Proteomes" id="UP000254651"/>
    </source>
</evidence>
<dbReference type="EMBL" id="UGQS01000001">
    <property type="protein sequence ID" value="STZ75819.1"/>
    <property type="molecule type" value="Genomic_DNA"/>
</dbReference>
<gene>
    <name evidence="2" type="ORF">NCTC10295_00572</name>
</gene>
<keyword evidence="3" id="KW-1185">Reference proteome</keyword>
<name>A0A378UGJ3_BERDE</name>
<evidence type="ECO:0000256" key="1">
    <source>
        <dbReference type="SAM" id="SignalP"/>
    </source>
</evidence>
<organism evidence="2 3">
    <name type="scientific">Bergeriella denitrificans</name>
    <name type="common">Neisseria denitrificans</name>
    <dbReference type="NCBI Taxonomy" id="494"/>
    <lineage>
        <taxon>Bacteria</taxon>
        <taxon>Pseudomonadati</taxon>
        <taxon>Pseudomonadota</taxon>
        <taxon>Betaproteobacteria</taxon>
        <taxon>Neisseriales</taxon>
        <taxon>Neisseriaceae</taxon>
        <taxon>Bergeriella</taxon>
    </lineage>
</organism>
<sequence length="48" mass="5470">MTFLIKSLLALFLTQALQSHATANRIDTNIQGRLNIESEQDRIKQEQA</sequence>
<feature type="chain" id="PRO_5017044964" evidence="1">
    <location>
        <begin position="22"/>
        <end position="48"/>
    </location>
</feature>
<evidence type="ECO:0000313" key="2">
    <source>
        <dbReference type="EMBL" id="STZ75819.1"/>
    </source>
</evidence>
<dbReference type="AlphaFoldDB" id="A0A378UGJ3"/>
<reference evidence="2 3" key="1">
    <citation type="submission" date="2018-06" db="EMBL/GenBank/DDBJ databases">
        <authorList>
            <consortium name="Pathogen Informatics"/>
            <person name="Doyle S."/>
        </authorList>
    </citation>
    <scope>NUCLEOTIDE SEQUENCE [LARGE SCALE GENOMIC DNA]</scope>
    <source>
        <strain evidence="2 3">NCTC10295</strain>
    </source>
</reference>
<dbReference type="Proteomes" id="UP000254651">
    <property type="component" value="Unassembled WGS sequence"/>
</dbReference>
<dbReference type="RefSeq" id="WP_156472593.1">
    <property type="nucleotide sequence ID" value="NZ_CP181246.1"/>
</dbReference>
<keyword evidence="1" id="KW-0732">Signal</keyword>